<organism evidence="6 7">
    <name type="scientific">Brassica cretica</name>
    <name type="common">Mustard</name>
    <dbReference type="NCBI Taxonomy" id="69181"/>
    <lineage>
        <taxon>Eukaryota</taxon>
        <taxon>Viridiplantae</taxon>
        <taxon>Streptophyta</taxon>
        <taxon>Embryophyta</taxon>
        <taxon>Tracheophyta</taxon>
        <taxon>Spermatophyta</taxon>
        <taxon>Magnoliopsida</taxon>
        <taxon>eudicotyledons</taxon>
        <taxon>Gunneridae</taxon>
        <taxon>Pentapetalae</taxon>
        <taxon>rosids</taxon>
        <taxon>malvids</taxon>
        <taxon>Brassicales</taxon>
        <taxon>Brassicaceae</taxon>
        <taxon>Brassiceae</taxon>
        <taxon>Brassica</taxon>
    </lineage>
</organism>
<evidence type="ECO:0000256" key="2">
    <source>
        <dbReference type="ARBA" id="ARBA00022741"/>
    </source>
</evidence>
<evidence type="ECO:0000313" key="7">
    <source>
        <dbReference type="Proteomes" id="UP000712600"/>
    </source>
</evidence>
<keyword evidence="4" id="KW-0342">GTP-binding</keyword>
<keyword evidence="2" id="KW-0547">Nucleotide-binding</keyword>
<dbReference type="InterPro" id="IPR043358">
    <property type="entry name" value="GNL1-like"/>
</dbReference>
<evidence type="ECO:0000256" key="1">
    <source>
        <dbReference type="ARBA" id="ARBA00022490"/>
    </source>
</evidence>
<dbReference type="AlphaFoldDB" id="A0A8S9MSQ3"/>
<comment type="caution">
    <text evidence="6">The sequence shown here is derived from an EMBL/GenBank/DDBJ whole genome shotgun (WGS) entry which is preliminary data.</text>
</comment>
<dbReference type="PANTHER" id="PTHR45709">
    <property type="entry name" value="LARGE SUBUNIT GTPASE 1 HOMOLOG-RELATED"/>
    <property type="match status" value="1"/>
</dbReference>
<dbReference type="EMBL" id="QGKX02002183">
    <property type="protein sequence ID" value="KAF3486276.1"/>
    <property type="molecule type" value="Genomic_DNA"/>
</dbReference>
<dbReference type="GO" id="GO:0003924">
    <property type="term" value="F:GTPase activity"/>
    <property type="evidence" value="ECO:0007669"/>
    <property type="project" value="InterPro"/>
</dbReference>
<keyword evidence="5" id="KW-0472">Membrane</keyword>
<reference evidence="6" key="1">
    <citation type="submission" date="2019-12" db="EMBL/GenBank/DDBJ databases">
        <title>Genome sequencing and annotation of Brassica cretica.</title>
        <authorList>
            <person name="Studholme D.J."/>
            <person name="Sarris P."/>
        </authorList>
    </citation>
    <scope>NUCLEOTIDE SEQUENCE</scope>
    <source>
        <strain evidence="6">PFS-109/04</strain>
        <tissue evidence="6">Leaf</tissue>
    </source>
</reference>
<name>A0A8S9MSQ3_BRACR</name>
<dbReference type="Proteomes" id="UP000712600">
    <property type="component" value="Unassembled WGS sequence"/>
</dbReference>
<evidence type="ECO:0000313" key="6">
    <source>
        <dbReference type="EMBL" id="KAF3486276.1"/>
    </source>
</evidence>
<accession>A0A8S9MSQ3</accession>
<keyword evidence="5" id="KW-1133">Transmembrane helix</keyword>
<keyword evidence="5" id="KW-0812">Transmembrane</keyword>
<keyword evidence="3" id="KW-0378">Hydrolase</keyword>
<keyword evidence="1" id="KW-0963">Cytoplasm</keyword>
<gene>
    <name evidence="6" type="ORF">F2Q69_00053094</name>
</gene>
<protein>
    <submittedName>
        <fullName evidence="6">Uncharacterized protein</fullName>
    </submittedName>
</protein>
<sequence length="162" mass="18300">MNCFRHVHCSILLIAICLYVLTCSLVFVFRLEENEKLVLTPFEKNLDIWRQFWRVLERSDLIVMVVDASDVLVPALALPICTSRSLTIPPEFLCEQSTKVNNSLEGSTCRPRWSAITLGRMLTDAHVSHKACGNSIPFTVHGIVNWPGSLFFFNVTPSSSFL</sequence>
<evidence type="ECO:0000256" key="5">
    <source>
        <dbReference type="SAM" id="Phobius"/>
    </source>
</evidence>
<dbReference type="PANTHER" id="PTHR45709:SF2">
    <property type="entry name" value="LARGE SUBUNIT GTPASE 1 HOMOLOG"/>
    <property type="match status" value="1"/>
</dbReference>
<dbReference type="GO" id="GO:0005525">
    <property type="term" value="F:GTP binding"/>
    <property type="evidence" value="ECO:0007669"/>
    <property type="project" value="UniProtKB-KW"/>
</dbReference>
<evidence type="ECO:0000256" key="4">
    <source>
        <dbReference type="ARBA" id="ARBA00023134"/>
    </source>
</evidence>
<dbReference type="GO" id="GO:0005829">
    <property type="term" value="C:cytosol"/>
    <property type="evidence" value="ECO:0007669"/>
    <property type="project" value="TreeGrafter"/>
</dbReference>
<proteinExistence type="predicted"/>
<feature type="transmembrane region" description="Helical" evidence="5">
    <location>
        <begin position="12"/>
        <end position="31"/>
    </location>
</feature>
<evidence type="ECO:0000256" key="3">
    <source>
        <dbReference type="ARBA" id="ARBA00022801"/>
    </source>
</evidence>